<dbReference type="Proteomes" id="UP000001937">
    <property type="component" value="Chromosome"/>
</dbReference>
<protein>
    <submittedName>
        <fullName evidence="1">Uncharacterized protein</fullName>
    </submittedName>
</protein>
<dbReference type="EMBL" id="CP000249">
    <property type="protein sequence ID" value="ABD11078.1"/>
    <property type="molecule type" value="Genomic_DNA"/>
</dbReference>
<organism evidence="1 2">
    <name type="scientific">Frankia casuarinae (strain DSM 45818 / CECT 9043 / HFP020203 / CcI3)</name>
    <dbReference type="NCBI Taxonomy" id="106370"/>
    <lineage>
        <taxon>Bacteria</taxon>
        <taxon>Bacillati</taxon>
        <taxon>Actinomycetota</taxon>
        <taxon>Actinomycetes</taxon>
        <taxon>Frankiales</taxon>
        <taxon>Frankiaceae</taxon>
        <taxon>Frankia</taxon>
    </lineage>
</organism>
<accession>Q2JCB4</accession>
<evidence type="ECO:0000313" key="2">
    <source>
        <dbReference type="Proteomes" id="UP000001937"/>
    </source>
</evidence>
<evidence type="ECO:0000313" key="1">
    <source>
        <dbReference type="EMBL" id="ABD11078.1"/>
    </source>
</evidence>
<dbReference type="AlphaFoldDB" id="Q2JCB4"/>
<name>Q2JCB4_FRACC</name>
<keyword evidence="2" id="KW-1185">Reference proteome</keyword>
<sequence length="243" mass="26337">MPSTPHLIGFAELLGRLRHVLTVNGEDTVTLRFSGLSYHPYFDRDGWPRRLLAHVLFGLDGHLDPASLLNLEPAASLLGALGYPLTAKAAALANEAEQLTMQGWTWGHAVDTTIQRTDVDDEPEDTRIGDVAVMAVLSHIAARHATEMTSPIRAVPLFHRGYPTGLLGHLAACLRLDAVHASALGDSSALALFGHLGWTLSPRASAVLTTAEQAEAAGATWTDVVIQARATRRDHLRRDPWDR</sequence>
<proteinExistence type="predicted"/>
<reference evidence="1 2" key="1">
    <citation type="journal article" date="2007" name="Genome Res.">
        <title>Genome characteristics of facultatively symbiotic Frankia sp. strains reflect host range and host plant biogeography.</title>
        <authorList>
            <person name="Normand P."/>
            <person name="Lapierre P."/>
            <person name="Tisa L.S."/>
            <person name="Gogarten J.P."/>
            <person name="Alloisio N."/>
            <person name="Bagnarol E."/>
            <person name="Bassi C.A."/>
            <person name="Berry A.M."/>
            <person name="Bickhart D.M."/>
            <person name="Choisne N."/>
            <person name="Couloux A."/>
            <person name="Cournoyer B."/>
            <person name="Cruveiller S."/>
            <person name="Daubin V."/>
            <person name="Demange N."/>
            <person name="Francino M.P."/>
            <person name="Goltsman E."/>
            <person name="Huang Y."/>
            <person name="Kopp O.R."/>
            <person name="Labarre L."/>
            <person name="Lapidus A."/>
            <person name="Lavire C."/>
            <person name="Marechal J."/>
            <person name="Martinez M."/>
            <person name="Mastronunzio J.E."/>
            <person name="Mullin B.C."/>
            <person name="Niemann J."/>
            <person name="Pujic P."/>
            <person name="Rawnsley T."/>
            <person name="Rouy Z."/>
            <person name="Schenowitz C."/>
            <person name="Sellstedt A."/>
            <person name="Tavares F."/>
            <person name="Tomkins J.P."/>
            <person name="Vallenet D."/>
            <person name="Valverde C."/>
            <person name="Wall L.G."/>
            <person name="Wang Y."/>
            <person name="Medigue C."/>
            <person name="Benson D.R."/>
        </authorList>
    </citation>
    <scope>NUCLEOTIDE SEQUENCE [LARGE SCALE GENOMIC DNA]</scope>
    <source>
        <strain evidence="2">DSM 45818 / CECT 9043 / CcI3</strain>
    </source>
</reference>
<dbReference type="KEGG" id="fra:Francci3_1702"/>
<gene>
    <name evidence="1" type="ordered locus">Francci3_1702</name>
</gene>
<dbReference type="RefSeq" id="WP_011436140.1">
    <property type="nucleotide sequence ID" value="NC_007777.1"/>
</dbReference>
<dbReference type="HOGENOM" id="CLU_1141258_0_0_11"/>
<dbReference type="OrthoDB" id="3215479at2"/>